<evidence type="ECO:0000313" key="2">
    <source>
        <dbReference type="Proteomes" id="UP000002190"/>
    </source>
</evidence>
<sequence>MPPYRRMSSRRLHASGRRASCCNRRREVAARCAHIPLWRFIVTAPRAQRRTRPIENPPVAHQPVKSVDPLPNELISGLFSSSAPAWEEDLFARFPFFFRAVHHPDSYTASLSRIGMMCGSGWYSIIEQLAYDAEMELRTCWREQLQFPEKMAELDVALASGRAVSPVLPYCTYVGQADGELKVELVYGSLCPSDVRNRICVHIEIAKERSRCTCEGCGSSGTLREINFRRVYCEDCLPDLSLKRKVASAPAGQT</sequence>
<reference evidence="1 2" key="2">
    <citation type="journal article" date="2012" name="J. Bacteriol.">
        <title>Genome Sequences of Burkholderia sp. Strains CCGE1002 and H160, Isolated from Legume Nodules in Mexico and Brazil.</title>
        <authorList>
            <person name="Ormeno-Orrillo E."/>
            <person name="Rogel M.A."/>
            <person name="Chueire L.M."/>
            <person name="Tiedje J.M."/>
            <person name="Martinez-Romero E."/>
            <person name="Hungria M."/>
        </authorList>
    </citation>
    <scope>NUCLEOTIDE SEQUENCE [LARGE SCALE GENOMIC DNA]</scope>
    <source>
        <strain evidence="1 2">CCGE1002</strain>
    </source>
</reference>
<evidence type="ECO:0000313" key="1">
    <source>
        <dbReference type="EMBL" id="ADG18184.1"/>
    </source>
</evidence>
<dbReference type="EMBL" id="CP002014">
    <property type="protein sequence ID" value="ADG18184.1"/>
    <property type="molecule type" value="Genomic_DNA"/>
</dbReference>
<reference evidence="2" key="1">
    <citation type="submission" date="2010-04" db="EMBL/GenBank/DDBJ databases">
        <title>Complete sequence of chromosome 2 of Burkholderia sp. CCGE1002.</title>
        <authorList>
            <consortium name="US DOE Joint Genome Institute"/>
            <person name="Lucas S."/>
            <person name="Copeland A."/>
            <person name="Lapidus A."/>
            <person name="Cheng J.-F."/>
            <person name="Bruce D."/>
            <person name="Goodwin L."/>
            <person name="Pitluck S."/>
            <person name="Chertkov O."/>
            <person name="Detter J.C."/>
            <person name="Han C."/>
            <person name="Tapia R."/>
            <person name="Land M."/>
            <person name="Hauser L."/>
            <person name="Kyrpides N."/>
            <person name="Ovchinnikova G."/>
            <person name="Martinez-Romero E."/>
            <person name="Hernandez M.A.R."/>
            <person name="Tiedje J.M."/>
            <person name="Woyke T."/>
        </authorList>
    </citation>
    <scope>NUCLEOTIDE SEQUENCE [LARGE SCALE GENOMIC DNA]</scope>
    <source>
        <strain evidence="2">CCGE1002</strain>
    </source>
</reference>
<organism evidence="1 2">
    <name type="scientific">Paraburkholderia atlantica</name>
    <dbReference type="NCBI Taxonomy" id="2654982"/>
    <lineage>
        <taxon>Bacteria</taxon>
        <taxon>Pseudomonadati</taxon>
        <taxon>Pseudomonadota</taxon>
        <taxon>Betaproteobacteria</taxon>
        <taxon>Burkholderiales</taxon>
        <taxon>Burkholderiaceae</taxon>
        <taxon>Paraburkholderia</taxon>
    </lineage>
</organism>
<proteinExistence type="predicted"/>
<protein>
    <submittedName>
        <fullName evidence="1">Uncharacterized protein</fullName>
    </submittedName>
</protein>
<dbReference type="STRING" id="640511.BC1002_4191"/>
<dbReference type="HOGENOM" id="CLU_1092727_0_0_4"/>
<gene>
    <name evidence="1" type="ordered locus">BC1002_4191</name>
</gene>
<name>D5WI89_PARAM</name>
<dbReference type="AlphaFoldDB" id="D5WI89"/>
<dbReference type="KEGG" id="bge:BC1002_4191"/>
<accession>D5WI89</accession>
<dbReference type="Proteomes" id="UP000002190">
    <property type="component" value="Chromosome 2"/>
</dbReference>